<dbReference type="SUPFAM" id="SSF69118">
    <property type="entry name" value="AhpD-like"/>
    <property type="match status" value="1"/>
</dbReference>
<evidence type="ECO:0000256" key="1">
    <source>
        <dbReference type="SAM" id="MobiDB-lite"/>
    </source>
</evidence>
<dbReference type="Pfam" id="PF02627">
    <property type="entry name" value="CMD"/>
    <property type="match status" value="1"/>
</dbReference>
<comment type="caution">
    <text evidence="3">The sequence shown here is derived from an EMBL/GenBank/DDBJ whole genome shotgun (WGS) entry which is preliminary data.</text>
</comment>
<dbReference type="GO" id="GO:0051920">
    <property type="term" value="F:peroxiredoxin activity"/>
    <property type="evidence" value="ECO:0007669"/>
    <property type="project" value="InterPro"/>
</dbReference>
<feature type="domain" description="Carboxymuconolactone decarboxylase-like" evidence="2">
    <location>
        <begin position="53"/>
        <end position="135"/>
    </location>
</feature>
<dbReference type="InterPro" id="IPR003779">
    <property type="entry name" value="CMD-like"/>
</dbReference>
<name>A0A9X1Y943_9PROT</name>
<gene>
    <name evidence="3" type="ORF">M0638_15070</name>
</gene>
<dbReference type="PANTHER" id="PTHR34846">
    <property type="entry name" value="4-CARBOXYMUCONOLACTONE DECARBOXYLASE FAMILY PROTEIN (AFU_ORTHOLOGUE AFUA_6G11590)"/>
    <property type="match status" value="1"/>
</dbReference>
<dbReference type="Gene3D" id="1.20.1290.10">
    <property type="entry name" value="AhpD-like"/>
    <property type="match status" value="1"/>
</dbReference>
<evidence type="ECO:0000313" key="4">
    <source>
        <dbReference type="Proteomes" id="UP001139516"/>
    </source>
</evidence>
<dbReference type="Proteomes" id="UP001139516">
    <property type="component" value="Unassembled WGS sequence"/>
</dbReference>
<accession>A0A9X1Y943</accession>
<sequence length="201" mass="21684">MDTDAREAGAAPERFPPLAPERMTAEQRRVAEAIAGGPRGGLRGPFSAWLRSPELADLLQKVGEKVRFRASLPAALNELAILVTARAWTSQFEWYAHRRLALEAGLAPAIVEAIAAGRRPDGMGEAERAAYEFALELHRDRNVSDPTFAAALARFGEAGVIELIAACGYYTLVSMTLNVSRVPLPPDAAPLPPLERPLPPP</sequence>
<keyword evidence="4" id="KW-1185">Reference proteome</keyword>
<dbReference type="EMBL" id="JALPRX010000065">
    <property type="protein sequence ID" value="MCK8785706.1"/>
    <property type="molecule type" value="Genomic_DNA"/>
</dbReference>
<dbReference type="AlphaFoldDB" id="A0A9X1Y943"/>
<organism evidence="3 4">
    <name type="scientific">Roseomonas acroporae</name>
    <dbReference type="NCBI Taxonomy" id="2937791"/>
    <lineage>
        <taxon>Bacteria</taxon>
        <taxon>Pseudomonadati</taxon>
        <taxon>Pseudomonadota</taxon>
        <taxon>Alphaproteobacteria</taxon>
        <taxon>Acetobacterales</taxon>
        <taxon>Roseomonadaceae</taxon>
        <taxon>Roseomonas</taxon>
    </lineage>
</organism>
<dbReference type="InterPro" id="IPR029032">
    <property type="entry name" value="AhpD-like"/>
</dbReference>
<evidence type="ECO:0000313" key="3">
    <source>
        <dbReference type="EMBL" id="MCK8785706.1"/>
    </source>
</evidence>
<dbReference type="PANTHER" id="PTHR34846:SF11">
    <property type="entry name" value="4-CARBOXYMUCONOLACTONE DECARBOXYLASE FAMILY PROTEIN (AFU_ORTHOLOGUE AFUA_6G11590)"/>
    <property type="match status" value="1"/>
</dbReference>
<reference evidence="3" key="1">
    <citation type="submission" date="2022-04" db="EMBL/GenBank/DDBJ databases">
        <title>Roseomonas acroporae sp. nov., isolated from coral Acropora digitifera.</title>
        <authorList>
            <person name="Sun H."/>
        </authorList>
    </citation>
    <scope>NUCLEOTIDE SEQUENCE</scope>
    <source>
        <strain evidence="3">NAR14</strain>
    </source>
</reference>
<evidence type="ECO:0000259" key="2">
    <source>
        <dbReference type="Pfam" id="PF02627"/>
    </source>
</evidence>
<feature type="region of interest" description="Disordered" evidence="1">
    <location>
        <begin position="1"/>
        <end position="22"/>
    </location>
</feature>
<protein>
    <submittedName>
        <fullName evidence="3">Carboxymuconolactone decarboxylase family protein</fullName>
    </submittedName>
</protein>
<proteinExistence type="predicted"/>